<evidence type="ECO:0008006" key="3">
    <source>
        <dbReference type="Google" id="ProtNLM"/>
    </source>
</evidence>
<dbReference type="AlphaFoldDB" id="A0A2W2AM25"/>
<reference evidence="2" key="1">
    <citation type="submission" date="2018-06" db="EMBL/GenBank/DDBJ databases">
        <title>Aestuariibacter litoralis strain KCTC 52945T.</title>
        <authorList>
            <person name="Li X."/>
            <person name="Salam N."/>
            <person name="Li J.-L."/>
            <person name="Chen Y.-M."/>
            <person name="Yang Z.-W."/>
            <person name="Zhang L.-Y."/>
            <person name="Han M.-X."/>
            <person name="Xiao M."/>
            <person name="Li W.-J."/>
        </authorList>
    </citation>
    <scope>NUCLEOTIDE SEQUENCE [LARGE SCALE GENOMIC DNA]</scope>
    <source>
        <strain evidence="2">KCTC 52945</strain>
    </source>
</reference>
<organism evidence="1 2">
    <name type="scientific">Aestuariivirga litoralis</name>
    <dbReference type="NCBI Taxonomy" id="2650924"/>
    <lineage>
        <taxon>Bacteria</taxon>
        <taxon>Pseudomonadati</taxon>
        <taxon>Pseudomonadota</taxon>
        <taxon>Alphaproteobacteria</taxon>
        <taxon>Hyphomicrobiales</taxon>
        <taxon>Aestuariivirgaceae</taxon>
        <taxon>Aestuariivirga</taxon>
    </lineage>
</organism>
<accession>A0A2W2AM25</accession>
<proteinExistence type="predicted"/>
<dbReference type="Proteomes" id="UP000248795">
    <property type="component" value="Unassembled WGS sequence"/>
</dbReference>
<comment type="caution">
    <text evidence="1">The sequence shown here is derived from an EMBL/GenBank/DDBJ whole genome shotgun (WGS) entry which is preliminary data.</text>
</comment>
<evidence type="ECO:0000313" key="2">
    <source>
        <dbReference type="Proteomes" id="UP000248795"/>
    </source>
</evidence>
<protein>
    <recommendedName>
        <fullName evidence="3">DUF2147 domain-containing protein</fullName>
    </recommendedName>
</protein>
<name>A0A2W2AM25_9HYPH</name>
<sequence length="112" mass="11837">MFLLLSPVAEARDRVVDCAILSLPGKAVQFKGKCNFMPEAGGSFSLADADGKPKLYGDIGVVSVTLTGKDTAEVSGLVIDSGGGHSSRWGTARRAADDRACWDGEDFRICAW</sequence>
<evidence type="ECO:0000313" key="1">
    <source>
        <dbReference type="EMBL" id="PZF76605.1"/>
    </source>
</evidence>
<gene>
    <name evidence="1" type="ORF">DK847_12455</name>
</gene>
<keyword evidence="2" id="KW-1185">Reference proteome</keyword>
<dbReference type="EMBL" id="QKVK01000005">
    <property type="protein sequence ID" value="PZF76605.1"/>
    <property type="molecule type" value="Genomic_DNA"/>
</dbReference>